<sequence length="99" mass="10695">MKKLALGWARSVPCKACGLRVSVSPLPAVAAMLPSMAVVLAVTLRWVRDPALMIMLGVVALSISFVLHLWAVPLIRTQLTDPRAVARARGQDQGDQLPR</sequence>
<dbReference type="Proteomes" id="UP001237156">
    <property type="component" value="Unassembled WGS sequence"/>
</dbReference>
<feature type="transmembrane region" description="Helical" evidence="1">
    <location>
        <begin position="26"/>
        <end position="44"/>
    </location>
</feature>
<name>A0AAW6RJ82_9BURK</name>
<evidence type="ECO:0008006" key="4">
    <source>
        <dbReference type="Google" id="ProtNLM"/>
    </source>
</evidence>
<gene>
    <name evidence="2" type="ORF">QB898_00705</name>
</gene>
<accession>A0AAW6RJ82</accession>
<evidence type="ECO:0000313" key="2">
    <source>
        <dbReference type="EMBL" id="MDG9698253.1"/>
    </source>
</evidence>
<keyword evidence="1" id="KW-0812">Transmembrane</keyword>
<reference evidence="2 3" key="1">
    <citation type="submission" date="2023-04" db="EMBL/GenBank/DDBJ databases">
        <title>Ottowia paracancer sp. nov., isolated from human stomach.</title>
        <authorList>
            <person name="Song Y."/>
        </authorList>
    </citation>
    <scope>NUCLEOTIDE SEQUENCE [LARGE SCALE GENOMIC DNA]</scope>
    <source>
        <strain evidence="2 3">10c7w1</strain>
    </source>
</reference>
<evidence type="ECO:0000313" key="3">
    <source>
        <dbReference type="Proteomes" id="UP001237156"/>
    </source>
</evidence>
<keyword evidence="1" id="KW-0472">Membrane</keyword>
<keyword evidence="3" id="KW-1185">Reference proteome</keyword>
<dbReference type="EMBL" id="JARVII010000001">
    <property type="protein sequence ID" value="MDG9698253.1"/>
    <property type="molecule type" value="Genomic_DNA"/>
</dbReference>
<dbReference type="AlphaFoldDB" id="A0AAW6RJ82"/>
<comment type="caution">
    <text evidence="2">The sequence shown here is derived from an EMBL/GenBank/DDBJ whole genome shotgun (WGS) entry which is preliminary data.</text>
</comment>
<feature type="transmembrane region" description="Helical" evidence="1">
    <location>
        <begin position="51"/>
        <end position="71"/>
    </location>
</feature>
<protein>
    <recommendedName>
        <fullName evidence="4">DUF983 domain-containing protein</fullName>
    </recommendedName>
</protein>
<keyword evidence="1" id="KW-1133">Transmembrane helix</keyword>
<organism evidence="2 3">
    <name type="scientific">Ottowia cancrivicina</name>
    <dbReference type="NCBI Taxonomy" id="3040346"/>
    <lineage>
        <taxon>Bacteria</taxon>
        <taxon>Pseudomonadati</taxon>
        <taxon>Pseudomonadota</taxon>
        <taxon>Betaproteobacteria</taxon>
        <taxon>Burkholderiales</taxon>
        <taxon>Comamonadaceae</taxon>
        <taxon>Ottowia</taxon>
    </lineage>
</organism>
<evidence type="ECO:0000256" key="1">
    <source>
        <dbReference type="SAM" id="Phobius"/>
    </source>
</evidence>
<proteinExistence type="predicted"/>